<dbReference type="Gene3D" id="2.50.20.20">
    <property type="match status" value="1"/>
</dbReference>
<accession>A0ABT5XFH1</accession>
<evidence type="ECO:0000313" key="2">
    <source>
        <dbReference type="Proteomes" id="UP001215956"/>
    </source>
</evidence>
<gene>
    <name evidence="1" type="ORF">P0O24_07725</name>
</gene>
<reference evidence="1 2" key="1">
    <citation type="submission" date="2023-03" db="EMBL/GenBank/DDBJ databases">
        <title>Whole genome sequencing of Methanotrichaceae archaeon M04Ac.</title>
        <authorList>
            <person name="Khomyakova M.A."/>
            <person name="Merkel A.Y."/>
            <person name="Slobodkin A.I."/>
        </authorList>
    </citation>
    <scope>NUCLEOTIDE SEQUENCE [LARGE SCALE GENOMIC DNA]</scope>
    <source>
        <strain evidence="1 2">M04Ac</strain>
    </source>
</reference>
<dbReference type="InterPro" id="IPR029046">
    <property type="entry name" value="LolA/LolB/LppX"/>
</dbReference>
<organism evidence="1 2">
    <name type="scientific">Candidatus Methanocrinis alkalitolerans</name>
    <dbReference type="NCBI Taxonomy" id="3033395"/>
    <lineage>
        <taxon>Archaea</taxon>
        <taxon>Methanobacteriati</taxon>
        <taxon>Methanobacteriota</taxon>
        <taxon>Stenosarchaea group</taxon>
        <taxon>Methanomicrobia</taxon>
        <taxon>Methanotrichales</taxon>
        <taxon>Methanotrichaceae</taxon>
        <taxon>Methanocrinis</taxon>
    </lineage>
</organism>
<proteinExistence type="predicted"/>
<dbReference type="RefSeq" id="WP_316969173.1">
    <property type="nucleotide sequence ID" value="NZ_JARFPL010000021.1"/>
</dbReference>
<protein>
    <recommendedName>
        <fullName evidence="3">Lipoprotein</fullName>
    </recommendedName>
</protein>
<evidence type="ECO:0008006" key="3">
    <source>
        <dbReference type="Google" id="ProtNLM"/>
    </source>
</evidence>
<name>A0ABT5XFH1_9EURY</name>
<dbReference type="PROSITE" id="PS51257">
    <property type="entry name" value="PROKAR_LIPOPROTEIN"/>
    <property type="match status" value="1"/>
</dbReference>
<dbReference type="Proteomes" id="UP001215956">
    <property type="component" value="Unassembled WGS sequence"/>
</dbReference>
<sequence>MDKRTVLFIALAAAAFAGCIGEDRGPGEEEEEVRERMAEAVGDLAAYRFEIMMDQKVEFFNFDRQDSLEGERVSLRWMGEINLTDLSSKEVSVSRRTDLAGERVAEDEIEVYILKGTLYQKMGNEWIGLFQPDPARGIEKIDQMAHLLEMIDRSDVAIEGAERRDGLDQYRLKVTPDDDTAYGIMLGQISSVNPRLPLMIDMMGLFAEGSKLEWTVWISRETFLPAESRITTVYTAGPGVLRVPPDSPEDLQIRFETLEVRRFGGYHEPVVVVLPEGARGAPVLQPEIPAEEDEAFPEG</sequence>
<comment type="caution">
    <text evidence="1">The sequence shown here is derived from an EMBL/GenBank/DDBJ whole genome shotgun (WGS) entry which is preliminary data.</text>
</comment>
<dbReference type="SUPFAM" id="SSF89392">
    <property type="entry name" value="Prokaryotic lipoproteins and lipoprotein localization factors"/>
    <property type="match status" value="1"/>
</dbReference>
<keyword evidence="2" id="KW-1185">Reference proteome</keyword>
<evidence type="ECO:0000313" key="1">
    <source>
        <dbReference type="EMBL" id="MDF0593469.1"/>
    </source>
</evidence>
<dbReference type="EMBL" id="JARFPL010000021">
    <property type="protein sequence ID" value="MDF0593469.1"/>
    <property type="molecule type" value="Genomic_DNA"/>
</dbReference>